<evidence type="ECO:0000259" key="7">
    <source>
        <dbReference type="PROSITE" id="PS50865"/>
    </source>
</evidence>
<evidence type="ECO:0008006" key="10">
    <source>
        <dbReference type="Google" id="ProtNLM"/>
    </source>
</evidence>
<evidence type="ECO:0000256" key="4">
    <source>
        <dbReference type="PROSITE-ProRule" id="PRU00134"/>
    </source>
</evidence>
<evidence type="ECO:0000256" key="5">
    <source>
        <dbReference type="SAM" id="MobiDB-lite"/>
    </source>
</evidence>
<keyword evidence="2 4" id="KW-0863">Zinc-finger</keyword>
<dbReference type="EMBL" id="JNBS01001122">
    <property type="protein sequence ID" value="OQS02497.1"/>
    <property type="molecule type" value="Genomic_DNA"/>
</dbReference>
<reference evidence="8 9" key="1">
    <citation type="journal article" date="2014" name="Genome Biol. Evol.">
        <title>The secreted proteins of Achlya hypogyna and Thraustotheca clavata identify the ancestral oomycete secretome and reveal gene acquisitions by horizontal gene transfer.</title>
        <authorList>
            <person name="Misner I."/>
            <person name="Blouin N."/>
            <person name="Leonard G."/>
            <person name="Richards T.A."/>
            <person name="Lane C.E."/>
        </authorList>
    </citation>
    <scope>NUCLEOTIDE SEQUENCE [LARGE SCALE GENOMIC DNA]</scope>
    <source>
        <strain evidence="8 9">ATCC 34112</strain>
    </source>
</reference>
<evidence type="ECO:0000256" key="2">
    <source>
        <dbReference type="ARBA" id="ARBA00022771"/>
    </source>
</evidence>
<dbReference type="InterPro" id="IPR036034">
    <property type="entry name" value="PDZ_sf"/>
</dbReference>
<accession>A0A1V9ZWW9</accession>
<dbReference type="OrthoDB" id="67717at2759"/>
<dbReference type="InterPro" id="IPR001478">
    <property type="entry name" value="PDZ"/>
</dbReference>
<dbReference type="PROSITE" id="PS50106">
    <property type="entry name" value="PDZ"/>
    <property type="match status" value="1"/>
</dbReference>
<gene>
    <name evidence="8" type="ORF">THRCLA_05142</name>
</gene>
<evidence type="ECO:0000313" key="9">
    <source>
        <dbReference type="Proteomes" id="UP000243217"/>
    </source>
</evidence>
<dbReference type="AlphaFoldDB" id="A0A1V9ZWW9"/>
<dbReference type="SMART" id="SM00228">
    <property type="entry name" value="PDZ"/>
    <property type="match status" value="1"/>
</dbReference>
<proteinExistence type="predicted"/>
<organism evidence="8 9">
    <name type="scientific">Thraustotheca clavata</name>
    <dbReference type="NCBI Taxonomy" id="74557"/>
    <lineage>
        <taxon>Eukaryota</taxon>
        <taxon>Sar</taxon>
        <taxon>Stramenopiles</taxon>
        <taxon>Oomycota</taxon>
        <taxon>Saprolegniomycetes</taxon>
        <taxon>Saprolegniales</taxon>
        <taxon>Achlyaceae</taxon>
        <taxon>Thraustotheca</taxon>
    </lineage>
</organism>
<name>A0A1V9ZWW9_9STRA</name>
<keyword evidence="9" id="KW-1185">Reference proteome</keyword>
<comment type="caution">
    <text evidence="8">The sequence shown here is derived from an EMBL/GenBank/DDBJ whole genome shotgun (WGS) entry which is preliminary data.</text>
</comment>
<evidence type="ECO:0000256" key="3">
    <source>
        <dbReference type="ARBA" id="ARBA00022833"/>
    </source>
</evidence>
<evidence type="ECO:0000256" key="1">
    <source>
        <dbReference type="ARBA" id="ARBA00022723"/>
    </source>
</evidence>
<evidence type="ECO:0000259" key="6">
    <source>
        <dbReference type="PROSITE" id="PS50106"/>
    </source>
</evidence>
<feature type="domain" description="MYND-type" evidence="7">
    <location>
        <begin position="31"/>
        <end position="69"/>
    </location>
</feature>
<feature type="domain" description="PDZ" evidence="6">
    <location>
        <begin position="641"/>
        <end position="714"/>
    </location>
</feature>
<sequence>MGKGRIKIDIESVVHSPGAVINNELITWDICSNCGEQTDVHPCPKQCGLAVYCSSLCLVHHKQSHQRVCSNILSVKTPPPIELNDEFEDSNNDEIPLLDEDNECRLPLPVMSSEGYSPQQVFFKKKLSNLKLLPAKFKKMLPSEETICPNQEIEIVKDKPFTPQKSYIIQSPRVEVSLEPWSRFNIDFNQFKFLVHQSGPAGFQLQSDGDRLVVCSITSPWVWMQGIRPGDSLERIGGIATFDLAPDSAFCCLYRADLPTVLRFRSKKRVDRTTIEVLYPIDGRLGVTFAGDGPQDIPIVNRLLPQMRLEKYSNEMTSLECGDILVAVNTDYDSIQHGLTKSLRHIAESPKPLVLYFQRLVVDDEIMPPPQPEVAEDSEDEERISAAATPNIISLNATTLTAGRGEVCIIWRASNLGLSFVECTTTGLMQVHRLTGKGETPLVDQVRPGYLLTSISGIAVEPFQLSRNCELLSSSSKPCLLLFKPPKTRVSRPLTLFEGRASNRVSSRTFVRQLCQPSEHEYEVIWSASPLGLTFGFIRIHSIKTPFIKRIKATCRLQLRSDPTTHRLIAVNNITTSGLSSTELARLLKCARFPIVLRFRNSKGDDEANNLSLPPSNRISGSDSDDSYTPSTSYALVWRDGSLGLTFEPCDAAIAAVKRISPQGVASQMNNVAIGDVLVHINGQVIPKNQSFKVTMALLVGMPKPVTLGLMRATPEFRDSNICESF</sequence>
<feature type="region of interest" description="Disordered" evidence="5">
    <location>
        <begin position="605"/>
        <end position="628"/>
    </location>
</feature>
<evidence type="ECO:0000313" key="8">
    <source>
        <dbReference type="EMBL" id="OQS02497.1"/>
    </source>
</evidence>
<keyword evidence="3" id="KW-0862">Zinc</keyword>
<dbReference type="GO" id="GO:0008270">
    <property type="term" value="F:zinc ion binding"/>
    <property type="evidence" value="ECO:0007669"/>
    <property type="project" value="UniProtKB-KW"/>
</dbReference>
<keyword evidence="1" id="KW-0479">Metal-binding</keyword>
<dbReference type="SUPFAM" id="SSF144232">
    <property type="entry name" value="HIT/MYND zinc finger-like"/>
    <property type="match status" value="1"/>
</dbReference>
<dbReference type="Proteomes" id="UP000243217">
    <property type="component" value="Unassembled WGS sequence"/>
</dbReference>
<dbReference type="Gene3D" id="2.30.42.10">
    <property type="match status" value="1"/>
</dbReference>
<feature type="compositionally biased region" description="Polar residues" evidence="5">
    <location>
        <begin position="609"/>
        <end position="619"/>
    </location>
</feature>
<dbReference type="PROSITE" id="PS50865">
    <property type="entry name" value="ZF_MYND_2"/>
    <property type="match status" value="1"/>
</dbReference>
<dbReference type="InterPro" id="IPR002893">
    <property type="entry name" value="Znf_MYND"/>
</dbReference>
<dbReference type="SUPFAM" id="SSF50156">
    <property type="entry name" value="PDZ domain-like"/>
    <property type="match status" value="1"/>
</dbReference>
<protein>
    <recommendedName>
        <fullName evidence="10">PDZ domain-containing protein</fullName>
    </recommendedName>
</protein>